<dbReference type="GeneID" id="5788516"/>
<sequence>MIMLNSNKKINENIFKSNKIENNKYILEVKNLKKFKISNSSMKVNDKSISKFLLRSNVLRKVNVSSYEIYPRYIKNNNIFFTNKKSAMNKSIDVEEISYKIHHNLHENSSNLFIDTLYLTSVLKILDNNYSFYSNSIDSNINSWCLAFFLFDKYYEKTNEHYISFEILLYLIEKSKYFKKQCSKSYQNSKNTKLYLNNDKFKTRNILTSTIWIEKK</sequence>
<protein>
    <submittedName>
        <fullName evidence="1">Uncharacterized protein</fullName>
    </submittedName>
</protein>
<keyword evidence="1" id="KW-0542">Nucleomorph</keyword>
<organism evidence="1 2">
    <name type="scientific">Bigelowiella natans</name>
    <name type="common">Pedinomonas minutissima</name>
    <name type="synonym">Chlorarachnion sp. (strain CCMP621)</name>
    <dbReference type="NCBI Taxonomy" id="227086"/>
    <lineage>
        <taxon>Eukaryota</taxon>
        <taxon>Sar</taxon>
        <taxon>Rhizaria</taxon>
        <taxon>Cercozoa</taxon>
        <taxon>Chlorarachniophyceae</taxon>
        <taxon>Bigelowiella</taxon>
    </lineage>
</organism>
<geneLocation type="nucleomorph" evidence="1"/>
<reference evidence="1 2" key="1">
    <citation type="journal article" date="2006" name="Proc. Natl. Acad. Sci. U.S.A.">
        <title>Complete nucleotide sequence of the chlorarachniophyte nucleomorph: nature's smallest nucleus.</title>
        <authorList>
            <person name="Gilson P.R."/>
            <person name="Su V."/>
            <person name="Slamovits C.H."/>
            <person name="Reith M.E."/>
            <person name="Keeling P.J."/>
            <person name="McFadden G.I."/>
        </authorList>
    </citation>
    <scope>NUCLEOTIDE SEQUENCE [LARGE SCALE GENOMIC DNA]</scope>
    <source>
        <strain evidence="2">CCMP621</strain>
    </source>
</reference>
<dbReference type="EMBL" id="DQ158857">
    <property type="protein sequence ID" value="ABA27300.1"/>
    <property type="molecule type" value="Genomic_DNA"/>
</dbReference>
<accession>Q3LW66</accession>
<evidence type="ECO:0000313" key="1">
    <source>
        <dbReference type="EMBL" id="ABA27300.1"/>
    </source>
</evidence>
<proteinExistence type="predicted"/>
<evidence type="ECO:0000313" key="2">
    <source>
        <dbReference type="Proteomes" id="UP000243425"/>
    </source>
</evidence>
<dbReference type="Proteomes" id="UP000243425">
    <property type="component" value="Nucleomorph 2"/>
</dbReference>
<name>Q3LW66_BIGNA</name>
<dbReference type="AlphaFoldDB" id="Q3LW66"/>
<dbReference type="RefSeq" id="XP_001712912.1">
    <property type="nucleotide sequence ID" value="XM_001712860.1"/>
</dbReference>